<organism evidence="2 3">
    <name type="scientific">Vespula maculifrons</name>
    <name type="common">Eastern yellow jacket</name>
    <name type="synonym">Wasp</name>
    <dbReference type="NCBI Taxonomy" id="7453"/>
    <lineage>
        <taxon>Eukaryota</taxon>
        <taxon>Metazoa</taxon>
        <taxon>Ecdysozoa</taxon>
        <taxon>Arthropoda</taxon>
        <taxon>Hexapoda</taxon>
        <taxon>Insecta</taxon>
        <taxon>Pterygota</taxon>
        <taxon>Neoptera</taxon>
        <taxon>Endopterygota</taxon>
        <taxon>Hymenoptera</taxon>
        <taxon>Apocrita</taxon>
        <taxon>Aculeata</taxon>
        <taxon>Vespoidea</taxon>
        <taxon>Vespidae</taxon>
        <taxon>Vespinae</taxon>
        <taxon>Vespula</taxon>
    </lineage>
</organism>
<dbReference type="Proteomes" id="UP001607303">
    <property type="component" value="Unassembled WGS sequence"/>
</dbReference>
<comment type="caution">
    <text evidence="2">The sequence shown here is derived from an EMBL/GenBank/DDBJ whole genome shotgun (WGS) entry which is preliminary data.</text>
</comment>
<evidence type="ECO:0000313" key="2">
    <source>
        <dbReference type="EMBL" id="KAL2747510.1"/>
    </source>
</evidence>
<protein>
    <submittedName>
        <fullName evidence="2">Uncharacterized protein</fullName>
    </submittedName>
</protein>
<accession>A0ABD2CQZ8</accession>
<dbReference type="EMBL" id="JAYRBN010000035">
    <property type="protein sequence ID" value="KAL2747510.1"/>
    <property type="molecule type" value="Genomic_DNA"/>
</dbReference>
<evidence type="ECO:0000256" key="1">
    <source>
        <dbReference type="SAM" id="MobiDB-lite"/>
    </source>
</evidence>
<feature type="region of interest" description="Disordered" evidence="1">
    <location>
        <begin position="38"/>
        <end position="72"/>
    </location>
</feature>
<reference evidence="2 3" key="1">
    <citation type="journal article" date="2024" name="Ann. Entomol. Soc. Am.">
        <title>Genomic analyses of the southern and eastern yellowjacket wasps (Hymenoptera: Vespidae) reveal evolutionary signatures of social life.</title>
        <authorList>
            <person name="Catto M.A."/>
            <person name="Caine P.B."/>
            <person name="Orr S.E."/>
            <person name="Hunt B.G."/>
            <person name="Goodisman M.A.D."/>
        </authorList>
    </citation>
    <scope>NUCLEOTIDE SEQUENCE [LARGE SCALE GENOMIC DNA]</scope>
    <source>
        <strain evidence="2">232</strain>
        <tissue evidence="2">Head and thorax</tissue>
    </source>
</reference>
<gene>
    <name evidence="2" type="ORF">V1477_004202</name>
</gene>
<evidence type="ECO:0000313" key="3">
    <source>
        <dbReference type="Proteomes" id="UP001607303"/>
    </source>
</evidence>
<proteinExistence type="predicted"/>
<keyword evidence="3" id="KW-1185">Reference proteome</keyword>
<sequence length="144" mass="17000">MMGCVHQETSTFLSAGYNDYQRRKLWLFHCLSTITDVSSPRHEAPTCKILNNTEDDNKKKKPRQSPHRNGEPFFRDLLLPRLYRWSVASTRPAYRTGDRMIRIDRSSCTLSCTEFRTRERSSREGKGRSMYFYNDSSIETTRMM</sequence>
<dbReference type="AlphaFoldDB" id="A0ABD2CQZ8"/>
<name>A0ABD2CQZ8_VESMC</name>